<organism evidence="1">
    <name type="scientific">uncultured virus</name>
    <dbReference type="NCBI Taxonomy" id="340016"/>
    <lineage>
        <taxon>Viruses</taxon>
        <taxon>environmental samples</taxon>
    </lineage>
</organism>
<evidence type="ECO:0000313" key="1">
    <source>
        <dbReference type="EMBL" id="ASE99932.1"/>
    </source>
</evidence>
<name>A0A218MKZ0_9VIRU</name>
<protein>
    <submittedName>
        <fullName evidence="1">Uncharacterized protein</fullName>
    </submittedName>
</protein>
<dbReference type="EMBL" id="KY052807">
    <property type="protein sequence ID" value="ASE99932.1"/>
    <property type="molecule type" value="Genomic_DNA"/>
</dbReference>
<reference evidence="1" key="1">
    <citation type="submission" date="2016-10" db="EMBL/GenBank/DDBJ databases">
        <authorList>
            <person name="Varghese N."/>
        </authorList>
    </citation>
    <scope>NUCLEOTIDE SEQUENCE</scope>
</reference>
<proteinExistence type="predicted"/>
<accession>A0A218MKZ0</accession>
<sequence length="58" mass="6293">MMYLGVLGLALAIAKRLSKVEDRDKMVETLTLAISDDGKIGAIEWATIGKRLGVFDAK</sequence>
<reference evidence="1" key="2">
    <citation type="journal article" date="2017" name="Nat. Commun.">
        <title>Single-virus genomics reveals hidden cosmopolitan and abundant viruses.</title>
        <authorList>
            <person name="Martinez-Hernandez F."/>
            <person name="Fornas O."/>
            <person name="Lluesma Gomez M."/>
            <person name="Bolduc B."/>
            <person name="de la Cruz Pena M.J."/>
            <person name="Martinez J.M."/>
            <person name="Anton J."/>
            <person name="Gasol J.M."/>
            <person name="Rosselli R."/>
            <person name="Rodriguez-Valera F."/>
            <person name="Sullivan M.B."/>
            <person name="Acinas S.G."/>
            <person name="Martinez-Garcia M."/>
        </authorList>
    </citation>
    <scope>NUCLEOTIDE SEQUENCE</scope>
</reference>